<sequence length="45" mass="4996">MRSLLALLPRSLTTFLYAAAALLRFYTDAETIPLQRLGVNVSSLK</sequence>
<gene>
    <name evidence="1" type="ordered locus">Synpcc7942_1702</name>
</gene>
<dbReference type="Proteomes" id="UP000889800">
    <property type="component" value="Chromosome"/>
</dbReference>
<organism evidence="1 2">
    <name type="scientific">Synechococcus elongatus (strain ATCC 33912 / PCC 7942 / FACHB-805)</name>
    <name type="common">Anacystis nidulans R2</name>
    <dbReference type="NCBI Taxonomy" id="1140"/>
    <lineage>
        <taxon>Bacteria</taxon>
        <taxon>Bacillati</taxon>
        <taxon>Cyanobacteriota</taxon>
        <taxon>Cyanophyceae</taxon>
        <taxon>Synechococcales</taxon>
        <taxon>Synechococcaceae</taxon>
        <taxon>Synechococcus</taxon>
    </lineage>
</organism>
<dbReference type="GeneID" id="72430572"/>
<dbReference type="STRING" id="1140.Synpcc7942_1702"/>
<proteinExistence type="predicted"/>
<reference evidence="2" key="1">
    <citation type="submission" date="2005-08" db="EMBL/GenBank/DDBJ databases">
        <title>Complete sequence of chromosome 1 of Synechococcus elongatus PCC 7942.</title>
        <authorList>
            <consortium name="US DOE Joint Genome Institute"/>
            <person name="Copeland A."/>
            <person name="Lucas S."/>
            <person name="Lapidus A."/>
            <person name="Barry K."/>
            <person name="Detter J.C."/>
            <person name="Glavina T."/>
            <person name="Hammon N."/>
            <person name="Israni S."/>
            <person name="Pitluck S."/>
            <person name="Schmutz J."/>
            <person name="Larimer F."/>
            <person name="Land M."/>
            <person name="Kyrpides N."/>
            <person name="Lykidis A."/>
            <person name="Richardson P."/>
        </authorList>
    </citation>
    <scope>NUCLEOTIDE SEQUENCE [LARGE SCALE GENOMIC DNA]</scope>
    <source>
        <strain evidence="2">ATCC 33912 / PCC 7942 / FACHB-805</strain>
    </source>
</reference>
<keyword evidence="2" id="KW-1185">Reference proteome</keyword>
<name>Q31MI7_SYNE7</name>
<dbReference type="PaxDb" id="1140-Synpcc7942_1702"/>
<dbReference type="AlphaFoldDB" id="Q31MI7"/>
<dbReference type="HOGENOM" id="CLU_3206146_0_0_3"/>
<protein>
    <submittedName>
        <fullName evidence="1">Uncharacterized protein</fullName>
    </submittedName>
</protein>
<evidence type="ECO:0000313" key="1">
    <source>
        <dbReference type="EMBL" id="ABB57732.1"/>
    </source>
</evidence>
<evidence type="ECO:0000313" key="2">
    <source>
        <dbReference type="Proteomes" id="UP000889800"/>
    </source>
</evidence>
<dbReference type="KEGG" id="syf:Synpcc7942_1702"/>
<dbReference type="BioCyc" id="SYNEL:SYNPCC7942_1702-MONOMER"/>
<accession>Q31MI7</accession>
<dbReference type="RefSeq" id="WP_011378149.1">
    <property type="nucleotide sequence ID" value="NC_007604.1"/>
</dbReference>
<dbReference type="EMBL" id="CP000100">
    <property type="protein sequence ID" value="ABB57732.1"/>
    <property type="molecule type" value="Genomic_DNA"/>
</dbReference>